<evidence type="ECO:0000313" key="1">
    <source>
        <dbReference type="EMBL" id="QGG79395.1"/>
    </source>
</evidence>
<gene>
    <name evidence="1" type="ORF">GH975_01965</name>
</gene>
<sequence>MDIQIPEQLTSQLHTLAAKVGIEPEALVVKAIEQLTSMDAEALLSLVSGDKPADTSALMGMAKSLFSKT</sequence>
<accession>A0A5Q2QEF4</accession>
<dbReference type="EMBL" id="CP045871">
    <property type="protein sequence ID" value="QGG79395.1"/>
    <property type="molecule type" value="Genomic_DNA"/>
</dbReference>
<dbReference type="AlphaFoldDB" id="A0A5Q2QEF4"/>
<proteinExistence type="predicted"/>
<name>A0A5Q2QEF4_9GAMM</name>
<reference evidence="1 2" key="1">
    <citation type="submission" date="2019-11" db="EMBL/GenBank/DDBJ databases">
        <authorList>
            <person name="Khan S.A."/>
            <person name="Jeon C.O."/>
            <person name="Chun B.H."/>
        </authorList>
    </citation>
    <scope>NUCLEOTIDE SEQUENCE [LARGE SCALE GENOMIC DNA]</scope>
    <source>
        <strain evidence="1 2">IMCC 1097</strain>
    </source>
</reference>
<organism evidence="1 2">
    <name type="scientific">Litorivicinus lipolyticus</name>
    <dbReference type="NCBI Taxonomy" id="418701"/>
    <lineage>
        <taxon>Bacteria</taxon>
        <taxon>Pseudomonadati</taxon>
        <taxon>Pseudomonadota</taxon>
        <taxon>Gammaproteobacteria</taxon>
        <taxon>Oceanospirillales</taxon>
        <taxon>Litorivicinaceae</taxon>
        <taxon>Litorivicinus</taxon>
    </lineage>
</organism>
<dbReference type="KEGG" id="llp:GH975_01965"/>
<dbReference type="RefSeq" id="WP_153712899.1">
    <property type="nucleotide sequence ID" value="NZ_CP045871.1"/>
</dbReference>
<protein>
    <submittedName>
        <fullName evidence="1">Uncharacterized protein</fullName>
    </submittedName>
</protein>
<keyword evidence="2" id="KW-1185">Reference proteome</keyword>
<evidence type="ECO:0000313" key="2">
    <source>
        <dbReference type="Proteomes" id="UP000388235"/>
    </source>
</evidence>
<dbReference type="Proteomes" id="UP000388235">
    <property type="component" value="Chromosome"/>
</dbReference>